<dbReference type="GO" id="GO:0016020">
    <property type="term" value="C:membrane"/>
    <property type="evidence" value="ECO:0007669"/>
    <property type="project" value="UniProtKB-SubCell"/>
</dbReference>
<dbReference type="InterPro" id="IPR050638">
    <property type="entry name" value="AA-Vitamin_Transporters"/>
</dbReference>
<feature type="transmembrane region" description="Helical" evidence="6">
    <location>
        <begin position="179"/>
        <end position="198"/>
    </location>
</feature>
<sequence>MMKINKVGIFYAFIWASGAIATKIGLFSASPLIFASVRLLCAGVILFLFVYIFRNYPYPKGSEWANLIILGILNTTLYVGCSFLSLAYVDSTIFNLFITINPFIVAFLASIFLHRKIGQKEILGMAISAFGIMIAIIPYLESLNATLFGLITLGVGVLSMGIGSVFYSKIQLNLPQIVVNTWQIIFGSLIAIPFVFLLEPDFYIQFDPYFLIGLFWQVVMTSIIAMILWFYLLKFDAVRANNFLFLTPIFGYILSAIFLNEMLTVYHYVGALFVIAGTFFSQSMKKRQHGKT</sequence>
<dbReference type="SUPFAM" id="SSF103481">
    <property type="entry name" value="Multidrug resistance efflux transporter EmrE"/>
    <property type="match status" value="2"/>
</dbReference>
<evidence type="ECO:0000256" key="4">
    <source>
        <dbReference type="ARBA" id="ARBA00022989"/>
    </source>
</evidence>
<feature type="transmembrane region" description="Helical" evidence="6">
    <location>
        <begin position="240"/>
        <end position="259"/>
    </location>
</feature>
<feature type="transmembrane region" description="Helical" evidence="6">
    <location>
        <begin position="31"/>
        <end position="52"/>
    </location>
</feature>
<reference evidence="8" key="1">
    <citation type="submission" date="2022-11" db="EMBL/GenBank/DDBJ databases">
        <title>Lysinibacillus irui.</title>
        <authorList>
            <person name="Akintayo S.O."/>
        </authorList>
    </citation>
    <scope>NUCLEOTIDE SEQUENCE</scope>
    <source>
        <strain evidence="8">IRB4-01</strain>
    </source>
</reference>
<evidence type="ECO:0000256" key="6">
    <source>
        <dbReference type="SAM" id="Phobius"/>
    </source>
</evidence>
<feature type="transmembrane region" description="Helical" evidence="6">
    <location>
        <begin position="210"/>
        <end position="233"/>
    </location>
</feature>
<accession>A0AAJ5UX65</accession>
<dbReference type="RefSeq" id="WP_274796133.1">
    <property type="nucleotide sequence ID" value="NZ_CP113527.1"/>
</dbReference>
<feature type="transmembrane region" description="Helical" evidence="6">
    <location>
        <begin position="265"/>
        <end position="281"/>
    </location>
</feature>
<feature type="transmembrane region" description="Helical" evidence="6">
    <location>
        <begin position="93"/>
        <end position="113"/>
    </location>
</feature>
<keyword evidence="5 6" id="KW-0472">Membrane</keyword>
<dbReference type="KEGG" id="liu:OU989_05580"/>
<evidence type="ECO:0000256" key="1">
    <source>
        <dbReference type="ARBA" id="ARBA00004127"/>
    </source>
</evidence>
<evidence type="ECO:0000313" key="8">
    <source>
        <dbReference type="EMBL" id="WDV07960.1"/>
    </source>
</evidence>
<evidence type="ECO:0000313" key="9">
    <source>
        <dbReference type="Proteomes" id="UP001219585"/>
    </source>
</evidence>
<evidence type="ECO:0000256" key="5">
    <source>
        <dbReference type="ARBA" id="ARBA00023136"/>
    </source>
</evidence>
<protein>
    <submittedName>
        <fullName evidence="8">DMT family transporter</fullName>
    </submittedName>
</protein>
<feature type="domain" description="EamA" evidence="7">
    <location>
        <begin position="8"/>
        <end position="135"/>
    </location>
</feature>
<evidence type="ECO:0000256" key="2">
    <source>
        <dbReference type="ARBA" id="ARBA00007362"/>
    </source>
</evidence>
<name>A0AAJ5UX65_9BACI</name>
<proteinExistence type="inferred from homology"/>
<organism evidence="8 9">
    <name type="scientific">Lysinibacillus irui</name>
    <dbReference type="NCBI Taxonomy" id="2998077"/>
    <lineage>
        <taxon>Bacteria</taxon>
        <taxon>Bacillati</taxon>
        <taxon>Bacillota</taxon>
        <taxon>Bacilli</taxon>
        <taxon>Bacillales</taxon>
        <taxon>Bacillaceae</taxon>
        <taxon>Lysinibacillus</taxon>
    </lineage>
</organism>
<evidence type="ECO:0000259" key="7">
    <source>
        <dbReference type="Pfam" id="PF00892"/>
    </source>
</evidence>
<evidence type="ECO:0000256" key="3">
    <source>
        <dbReference type="ARBA" id="ARBA00022692"/>
    </source>
</evidence>
<keyword evidence="3 6" id="KW-0812">Transmembrane</keyword>
<gene>
    <name evidence="8" type="ORF">OU989_05580</name>
</gene>
<dbReference type="InterPro" id="IPR037185">
    <property type="entry name" value="EmrE-like"/>
</dbReference>
<comment type="similarity">
    <text evidence="2">Belongs to the EamA transporter family.</text>
</comment>
<dbReference type="Pfam" id="PF00892">
    <property type="entry name" value="EamA"/>
    <property type="match status" value="2"/>
</dbReference>
<dbReference type="PANTHER" id="PTHR32322">
    <property type="entry name" value="INNER MEMBRANE TRANSPORTER"/>
    <property type="match status" value="1"/>
</dbReference>
<dbReference type="EMBL" id="CP113527">
    <property type="protein sequence ID" value="WDV07960.1"/>
    <property type="molecule type" value="Genomic_DNA"/>
</dbReference>
<keyword evidence="4 6" id="KW-1133">Transmembrane helix</keyword>
<feature type="domain" description="EamA" evidence="7">
    <location>
        <begin position="148"/>
        <end position="280"/>
    </location>
</feature>
<dbReference type="InterPro" id="IPR000620">
    <property type="entry name" value="EamA_dom"/>
</dbReference>
<feature type="transmembrane region" description="Helical" evidence="6">
    <location>
        <begin position="122"/>
        <end position="140"/>
    </location>
</feature>
<feature type="transmembrane region" description="Helical" evidence="6">
    <location>
        <begin position="146"/>
        <end position="167"/>
    </location>
</feature>
<dbReference type="AlphaFoldDB" id="A0AAJ5UX65"/>
<comment type="subcellular location">
    <subcellularLocation>
        <location evidence="1">Endomembrane system</location>
        <topology evidence="1">Multi-pass membrane protein</topology>
    </subcellularLocation>
</comment>
<dbReference type="Proteomes" id="UP001219585">
    <property type="component" value="Chromosome"/>
</dbReference>
<feature type="transmembrane region" description="Helical" evidence="6">
    <location>
        <begin position="64"/>
        <end position="87"/>
    </location>
</feature>
<dbReference type="PANTHER" id="PTHR32322:SF2">
    <property type="entry name" value="EAMA DOMAIN-CONTAINING PROTEIN"/>
    <property type="match status" value="1"/>
</dbReference>